<protein>
    <submittedName>
        <fullName evidence="1">Uncharacterized protein</fullName>
    </submittedName>
</protein>
<organism evidence="1 2">
    <name type="scientific">Halalkalibacter alkalisediminis</name>
    <dbReference type="NCBI Taxonomy" id="935616"/>
    <lineage>
        <taxon>Bacteria</taxon>
        <taxon>Bacillati</taxon>
        <taxon>Bacillota</taxon>
        <taxon>Bacilli</taxon>
        <taxon>Bacillales</taxon>
        <taxon>Bacillaceae</taxon>
        <taxon>Halalkalibacter</taxon>
    </lineage>
</organism>
<reference evidence="1 2" key="1">
    <citation type="submission" date="2024-09" db="EMBL/GenBank/DDBJ databases">
        <authorList>
            <person name="Sun Q."/>
            <person name="Mori K."/>
        </authorList>
    </citation>
    <scope>NUCLEOTIDE SEQUENCE [LARGE SCALE GENOMIC DNA]</scope>
    <source>
        <strain evidence="1 2">NCAIM B.02301</strain>
    </source>
</reference>
<evidence type="ECO:0000313" key="2">
    <source>
        <dbReference type="Proteomes" id="UP001589833"/>
    </source>
</evidence>
<evidence type="ECO:0000313" key="1">
    <source>
        <dbReference type="EMBL" id="MFC0559399.1"/>
    </source>
</evidence>
<dbReference type="Proteomes" id="UP001589833">
    <property type="component" value="Unassembled WGS sequence"/>
</dbReference>
<gene>
    <name evidence="1" type="ORF">ACFFH4_10100</name>
</gene>
<dbReference type="RefSeq" id="WP_273841675.1">
    <property type="nucleotide sequence ID" value="NZ_JAQQWT010000004.1"/>
</dbReference>
<comment type="caution">
    <text evidence="1">The sequence shown here is derived from an EMBL/GenBank/DDBJ whole genome shotgun (WGS) entry which is preliminary data.</text>
</comment>
<proteinExistence type="predicted"/>
<sequence length="54" mass="6269">MKKNEEISYTEPLAGVEEFAEKMSEDSVHDALQTTWETETEMDEQINCEQAEDK</sequence>
<name>A0ABV6NG59_9BACI</name>
<keyword evidence="2" id="KW-1185">Reference proteome</keyword>
<accession>A0ABV6NG59</accession>
<dbReference type="EMBL" id="JBHLTR010000013">
    <property type="protein sequence ID" value="MFC0559399.1"/>
    <property type="molecule type" value="Genomic_DNA"/>
</dbReference>